<protein>
    <recommendedName>
        <fullName evidence="4">DUF2232 domain-containing protein</fullName>
    </recommendedName>
</protein>
<dbReference type="PANTHER" id="PTHR41324">
    <property type="entry name" value="MEMBRANE PROTEIN-RELATED"/>
    <property type="match status" value="1"/>
</dbReference>
<dbReference type="RefSeq" id="WP_155314504.1">
    <property type="nucleotide sequence ID" value="NZ_AP021874.1"/>
</dbReference>
<dbReference type="Pfam" id="PF09991">
    <property type="entry name" value="DUF2232"/>
    <property type="match status" value="1"/>
</dbReference>
<feature type="transmembrane region" description="Helical" evidence="1">
    <location>
        <begin position="225"/>
        <end position="245"/>
    </location>
</feature>
<feature type="transmembrane region" description="Helical" evidence="1">
    <location>
        <begin position="282"/>
        <end position="303"/>
    </location>
</feature>
<accession>A0A5K7YAA6</accession>
<feature type="transmembrane region" description="Helical" evidence="1">
    <location>
        <begin position="251"/>
        <end position="270"/>
    </location>
</feature>
<evidence type="ECO:0000256" key="1">
    <source>
        <dbReference type="SAM" id="Phobius"/>
    </source>
</evidence>
<feature type="transmembrane region" description="Helical" evidence="1">
    <location>
        <begin position="60"/>
        <end position="93"/>
    </location>
</feature>
<gene>
    <name evidence="2" type="ORF">DSCA_00080</name>
</gene>
<evidence type="ECO:0000313" key="3">
    <source>
        <dbReference type="Proteomes" id="UP000427906"/>
    </source>
</evidence>
<feature type="transmembrane region" description="Helical" evidence="1">
    <location>
        <begin position="132"/>
        <end position="152"/>
    </location>
</feature>
<evidence type="ECO:0008006" key="4">
    <source>
        <dbReference type="Google" id="ProtNLM"/>
    </source>
</evidence>
<evidence type="ECO:0000313" key="2">
    <source>
        <dbReference type="EMBL" id="BBO66078.1"/>
    </source>
</evidence>
<keyword evidence="1" id="KW-0812">Transmembrane</keyword>
<reference evidence="2 3" key="1">
    <citation type="submission" date="2019-11" db="EMBL/GenBank/DDBJ databases">
        <title>Comparative genomics of hydrocarbon-degrading Desulfosarcina strains.</title>
        <authorList>
            <person name="Watanabe M."/>
            <person name="Kojima H."/>
            <person name="Fukui M."/>
        </authorList>
    </citation>
    <scope>NUCLEOTIDE SEQUENCE [LARGE SCALE GENOMIC DNA]</scope>
    <source>
        <strain evidence="2 3">PL12</strain>
    </source>
</reference>
<dbReference type="OrthoDB" id="12714at2"/>
<keyword evidence="1" id="KW-0472">Membrane</keyword>
<name>A0A5K7YAA6_9BACT</name>
<keyword evidence="1" id="KW-1133">Transmembrane helix</keyword>
<dbReference type="AlphaFoldDB" id="A0A5K7YAA6"/>
<dbReference type="Proteomes" id="UP000427906">
    <property type="component" value="Chromosome"/>
</dbReference>
<feature type="transmembrane region" description="Helical" evidence="1">
    <location>
        <begin position="105"/>
        <end position="125"/>
    </location>
</feature>
<dbReference type="KEGG" id="dalk:DSCA_00080"/>
<proteinExistence type="predicted"/>
<feature type="transmembrane region" description="Helical" evidence="1">
    <location>
        <begin position="172"/>
        <end position="196"/>
    </location>
</feature>
<dbReference type="PANTHER" id="PTHR41324:SF1">
    <property type="entry name" value="DUF2232 DOMAIN-CONTAINING PROTEIN"/>
    <property type="match status" value="1"/>
</dbReference>
<dbReference type="InterPro" id="IPR018710">
    <property type="entry name" value="DUF2232"/>
</dbReference>
<dbReference type="EMBL" id="AP021874">
    <property type="protein sequence ID" value="BBO66078.1"/>
    <property type="molecule type" value="Genomic_DNA"/>
</dbReference>
<keyword evidence="3" id="KW-1185">Reference proteome</keyword>
<feature type="transmembrane region" description="Helical" evidence="1">
    <location>
        <begin position="20"/>
        <end position="48"/>
    </location>
</feature>
<organism evidence="2 3">
    <name type="scientific">Desulfosarcina alkanivorans</name>
    <dbReference type="NCBI Taxonomy" id="571177"/>
    <lineage>
        <taxon>Bacteria</taxon>
        <taxon>Pseudomonadati</taxon>
        <taxon>Thermodesulfobacteriota</taxon>
        <taxon>Desulfobacteria</taxon>
        <taxon>Desulfobacterales</taxon>
        <taxon>Desulfosarcinaceae</taxon>
        <taxon>Desulfosarcina</taxon>
    </lineage>
</organism>
<sequence>MALLPFQSGVSKDIATGVMATLVIFSVSVFMPVVGFVFSMFIPLPVLFYRAKLGRRLGIIVPLVAIAVMGVVLGGVTVDILFFSGLMFLGFAMSEMFEKELSVEMTVAGACGMVLGAGLIGILLYSLASNTGFFSLVSAYVATNLALSLDLYKGIGIPQETIDTISGSLDQIQYVLVRILPSLAVASTLFVAWTNLIAARPLMERRGLYFPDFGRLNCWRAPDPLVWGVIGCGLIMLLPATGLRLVGVNGLLVLLTIYFLQGIAIVSFYFEKKKLPRTIRVVLYMMIAFQQLFLLVIICIGLFDMWINFRKIDTDKHEPDLPS</sequence>